<reference evidence="3 4" key="1">
    <citation type="submission" date="2020-08" db="EMBL/GenBank/DDBJ databases">
        <authorList>
            <person name="Ramaprasad A."/>
        </authorList>
    </citation>
    <scope>NUCLEOTIDE SEQUENCE [LARGE SCALE GENOMIC DNA]</scope>
</reference>
<evidence type="ECO:0000313" key="3">
    <source>
        <dbReference type="EMBL" id="CAD2099643.1"/>
    </source>
</evidence>
<dbReference type="Pfam" id="PF09592">
    <property type="entry name" value="DUF2031"/>
    <property type="match status" value="1"/>
</dbReference>
<organism evidence="3 4">
    <name type="scientific">Plasmodium vinckei lentum</name>
    <dbReference type="NCBI Taxonomy" id="138297"/>
    <lineage>
        <taxon>Eukaryota</taxon>
        <taxon>Sar</taxon>
        <taxon>Alveolata</taxon>
        <taxon>Apicomplexa</taxon>
        <taxon>Aconoidasida</taxon>
        <taxon>Haemosporida</taxon>
        <taxon>Plasmodiidae</taxon>
        <taxon>Plasmodium</taxon>
        <taxon>Plasmodium (Vinckeia)</taxon>
    </lineage>
</organism>
<name>A0A6V7SMX6_PLAVN</name>
<dbReference type="AlphaFoldDB" id="A0A6V7SMX6"/>
<keyword evidence="1" id="KW-0175">Coiled coil</keyword>
<feature type="coiled-coil region" evidence="1">
    <location>
        <begin position="94"/>
        <end position="128"/>
    </location>
</feature>
<accession>A0A6V7SMX6</accession>
<proteinExistence type="predicted"/>
<dbReference type="Proteomes" id="UP000515308">
    <property type="component" value="Chromosome PVLDE_13"/>
</dbReference>
<keyword evidence="2" id="KW-0812">Transmembrane</keyword>
<evidence type="ECO:0000313" key="4">
    <source>
        <dbReference type="Proteomes" id="UP000515308"/>
    </source>
</evidence>
<sequence length="242" mass="28707">MKKKFYKKVVLHFTNERNIYLEKNIIDFRNNRILAEADNQFDLNSFYESTLSLANQFSDCNDGDDKIANFRNAIGSHIKKHKENNTLPNLNNVDRKTKNLIYELQKELEEAKKELDNIRSNELAIQDKRIIKTDGNISVSEHEDFKQFENSENILEIGNYNFEDEYNEIISNDIYEQIKIRKKIKKESLKAFINWAIGGIIFFFVMTSGSWYLTLLMMPNMFSVITSYWKIYKTRNKLKIPK</sequence>
<protein>
    <submittedName>
        <fullName evidence="3">Fam-b protein</fullName>
    </submittedName>
</protein>
<keyword evidence="2" id="KW-1133">Transmembrane helix</keyword>
<dbReference type="InterPro" id="IPR006484">
    <property type="entry name" value="PYST_B"/>
</dbReference>
<dbReference type="NCBIfam" id="TIGR01597">
    <property type="entry name" value="PYST-B"/>
    <property type="match status" value="1"/>
</dbReference>
<evidence type="ECO:0000256" key="1">
    <source>
        <dbReference type="SAM" id="Coils"/>
    </source>
</evidence>
<gene>
    <name evidence="3" type="ORF">PVLDE_1300320</name>
</gene>
<dbReference type="EMBL" id="LR865375">
    <property type="protein sequence ID" value="CAD2099643.1"/>
    <property type="molecule type" value="Genomic_DNA"/>
</dbReference>
<dbReference type="VEuPathDB" id="PlasmoDB:PVLDE_1300320"/>
<keyword evidence="2" id="KW-0472">Membrane</keyword>
<evidence type="ECO:0000256" key="2">
    <source>
        <dbReference type="SAM" id="Phobius"/>
    </source>
</evidence>
<feature type="transmembrane region" description="Helical" evidence="2">
    <location>
        <begin position="188"/>
        <end position="205"/>
    </location>
</feature>